<protein>
    <submittedName>
        <fullName evidence="4">Gfo/Idh/MocA family oxidoreductase</fullName>
    </submittedName>
</protein>
<dbReference type="PANTHER" id="PTHR43377">
    <property type="entry name" value="BILIVERDIN REDUCTASE A"/>
    <property type="match status" value="1"/>
</dbReference>
<evidence type="ECO:0000313" key="5">
    <source>
        <dbReference type="Proteomes" id="UP000268016"/>
    </source>
</evidence>
<evidence type="ECO:0000256" key="1">
    <source>
        <dbReference type="SAM" id="MobiDB-lite"/>
    </source>
</evidence>
<dbReference type="PANTHER" id="PTHR43377:SF1">
    <property type="entry name" value="BILIVERDIN REDUCTASE A"/>
    <property type="match status" value="1"/>
</dbReference>
<dbReference type="SUPFAM" id="SSF55347">
    <property type="entry name" value="Glyceraldehyde-3-phosphate dehydrogenase-like, C-terminal domain"/>
    <property type="match status" value="1"/>
</dbReference>
<dbReference type="Gene3D" id="3.40.50.720">
    <property type="entry name" value="NAD(P)-binding Rossmann-like Domain"/>
    <property type="match status" value="1"/>
</dbReference>
<feature type="region of interest" description="Disordered" evidence="1">
    <location>
        <begin position="1"/>
        <end position="61"/>
    </location>
</feature>
<dbReference type="Proteomes" id="UP000268016">
    <property type="component" value="Unassembled WGS sequence"/>
</dbReference>
<dbReference type="InterPro" id="IPR051450">
    <property type="entry name" value="Gfo/Idh/MocA_Oxidoreductases"/>
</dbReference>
<dbReference type="SUPFAM" id="SSF51735">
    <property type="entry name" value="NAD(P)-binding Rossmann-fold domains"/>
    <property type="match status" value="1"/>
</dbReference>
<accession>A0A3N2QML3</accession>
<organism evidence="4 5">
    <name type="scientific">Histidinibacterium lentulum</name>
    <dbReference type="NCBI Taxonomy" id="2480588"/>
    <lineage>
        <taxon>Bacteria</taxon>
        <taxon>Pseudomonadati</taxon>
        <taxon>Pseudomonadota</taxon>
        <taxon>Alphaproteobacteria</taxon>
        <taxon>Rhodobacterales</taxon>
        <taxon>Paracoccaceae</taxon>
        <taxon>Histidinibacterium</taxon>
    </lineage>
</organism>
<reference evidence="4 5" key="1">
    <citation type="submission" date="2018-10" db="EMBL/GenBank/DDBJ databases">
        <title>Histidinibacterium lentulum gen. nov., sp. nov., a marine bacterium from the culture broth of Picochlorum sp. 122.</title>
        <authorList>
            <person name="Wang G."/>
        </authorList>
    </citation>
    <scope>NUCLEOTIDE SEQUENCE [LARGE SCALE GENOMIC DNA]</scope>
    <source>
        <strain evidence="4 5">B17</strain>
    </source>
</reference>
<dbReference type="InterPro" id="IPR055170">
    <property type="entry name" value="GFO_IDH_MocA-like_dom"/>
</dbReference>
<dbReference type="OrthoDB" id="7798185at2"/>
<feature type="domain" description="GFO/IDH/MocA-like oxidoreductase" evidence="3">
    <location>
        <begin position="195"/>
        <end position="330"/>
    </location>
</feature>
<gene>
    <name evidence="4" type="ORF">EAT49_18950</name>
</gene>
<evidence type="ECO:0000259" key="2">
    <source>
        <dbReference type="Pfam" id="PF01408"/>
    </source>
</evidence>
<keyword evidence="5" id="KW-1185">Reference proteome</keyword>
<sequence length="409" mass="43596">MPRFWTPCAPATPRPPPARPPPTCRTSTARPSRRGASHDRPVPRRAQARARRPPIHPARRSSAMTARIGIVGIGWWATFNHIPVIASSGVAEVVALCDLDDDRLKVAGEEFGIAARYTDLAAMLAAEALDGLVVSTPHVAHTAPAIAGLEAGCHVLVEKPMATSAADGRAIAAAAAKAGREVLVPTGLNFEDYTATARRWVEEGRIGEVRHVVCQMGSPLHDLFAGEPMEETADHLFRPPPSTWADPARAGGYAWGQMSHSLAWMIHVSGLRLRSVYCAAGQSKTGVDFYDAATARATNGATVVLSGASTVPKHKGMHTDVRIFGTEGVVVFDNERMRVELWRMDGQDEAATIADRPVYDGGLPTRVFARLCAGEPVTNASDAECGAEVTAAIHALYRSAASGQPEEVE</sequence>
<dbReference type="Gene3D" id="3.30.360.10">
    <property type="entry name" value="Dihydrodipicolinate Reductase, domain 2"/>
    <property type="match status" value="1"/>
</dbReference>
<name>A0A3N2QML3_9RHOB</name>
<dbReference type="EMBL" id="RDRB01000012">
    <property type="protein sequence ID" value="ROT96315.1"/>
    <property type="molecule type" value="Genomic_DNA"/>
</dbReference>
<proteinExistence type="predicted"/>
<evidence type="ECO:0000259" key="3">
    <source>
        <dbReference type="Pfam" id="PF22725"/>
    </source>
</evidence>
<dbReference type="Pfam" id="PF01408">
    <property type="entry name" value="GFO_IDH_MocA"/>
    <property type="match status" value="1"/>
</dbReference>
<evidence type="ECO:0000313" key="4">
    <source>
        <dbReference type="EMBL" id="ROT96315.1"/>
    </source>
</evidence>
<feature type="compositionally biased region" description="Pro residues" evidence="1">
    <location>
        <begin position="10"/>
        <end position="23"/>
    </location>
</feature>
<dbReference type="InterPro" id="IPR036291">
    <property type="entry name" value="NAD(P)-bd_dom_sf"/>
</dbReference>
<dbReference type="Pfam" id="PF22725">
    <property type="entry name" value="GFO_IDH_MocA_C3"/>
    <property type="match status" value="1"/>
</dbReference>
<dbReference type="AlphaFoldDB" id="A0A3N2QML3"/>
<feature type="domain" description="Gfo/Idh/MocA-like oxidoreductase N-terminal" evidence="2">
    <location>
        <begin position="67"/>
        <end position="184"/>
    </location>
</feature>
<dbReference type="InterPro" id="IPR000683">
    <property type="entry name" value="Gfo/Idh/MocA-like_OxRdtase_N"/>
</dbReference>
<comment type="caution">
    <text evidence="4">The sequence shown here is derived from an EMBL/GenBank/DDBJ whole genome shotgun (WGS) entry which is preliminary data.</text>
</comment>
<dbReference type="GO" id="GO:0000166">
    <property type="term" value="F:nucleotide binding"/>
    <property type="evidence" value="ECO:0007669"/>
    <property type="project" value="InterPro"/>
</dbReference>
<feature type="compositionally biased region" description="Basic residues" evidence="1">
    <location>
        <begin position="46"/>
        <end position="59"/>
    </location>
</feature>